<feature type="active site" evidence="5 6">
    <location>
        <position position="86"/>
    </location>
</feature>
<evidence type="ECO:0000256" key="3">
    <source>
        <dbReference type="ARBA" id="ARBA00022801"/>
    </source>
</evidence>
<evidence type="ECO:0000256" key="4">
    <source>
        <dbReference type="ARBA" id="ARBA00022807"/>
    </source>
</evidence>
<dbReference type="PROSITE" id="PS00139">
    <property type="entry name" value="THIOL_PROTEASE_CYS"/>
    <property type="match status" value="1"/>
</dbReference>
<dbReference type="InterPro" id="IPR022682">
    <property type="entry name" value="Calpain_domain_III"/>
</dbReference>
<dbReference type="SUPFAM" id="SSF49758">
    <property type="entry name" value="Calpain large subunit, middle domain (domain III)"/>
    <property type="match status" value="1"/>
</dbReference>
<evidence type="ECO:0000256" key="6">
    <source>
        <dbReference type="PROSITE-ProRule" id="PRU00239"/>
    </source>
</evidence>
<dbReference type="InterPro" id="IPR035892">
    <property type="entry name" value="C2_domain_sf"/>
</dbReference>
<evidence type="ECO:0000256" key="5">
    <source>
        <dbReference type="PIRSR" id="PIRSR622684-1"/>
    </source>
</evidence>
<dbReference type="PROSITE" id="PS50004">
    <property type="entry name" value="C2"/>
    <property type="match status" value="1"/>
</dbReference>
<evidence type="ECO:0000259" key="8">
    <source>
        <dbReference type="PROSITE" id="PS50203"/>
    </source>
</evidence>
<dbReference type="GO" id="GO:0005737">
    <property type="term" value="C:cytoplasm"/>
    <property type="evidence" value="ECO:0007669"/>
    <property type="project" value="TreeGrafter"/>
</dbReference>
<dbReference type="InterPro" id="IPR001300">
    <property type="entry name" value="Peptidase_C2_calpain_cat"/>
</dbReference>
<dbReference type="Pfam" id="PF00168">
    <property type="entry name" value="C2"/>
    <property type="match status" value="1"/>
</dbReference>
<dbReference type="Proteomes" id="UP000242188">
    <property type="component" value="Unassembled WGS sequence"/>
</dbReference>
<dbReference type="Gene3D" id="2.60.40.150">
    <property type="entry name" value="C2 domain"/>
    <property type="match status" value="1"/>
</dbReference>
<evidence type="ECO:0000313" key="9">
    <source>
        <dbReference type="EMBL" id="OWF39802.1"/>
    </source>
</evidence>
<dbReference type="GO" id="GO:0004198">
    <property type="term" value="F:calcium-dependent cysteine-type endopeptidase activity"/>
    <property type="evidence" value="ECO:0007669"/>
    <property type="project" value="InterPro"/>
</dbReference>
<dbReference type="SUPFAM" id="SSF49562">
    <property type="entry name" value="C2 domain (Calcium/lipid-binding domain, CaLB)"/>
    <property type="match status" value="1"/>
</dbReference>
<evidence type="ECO:0000313" key="10">
    <source>
        <dbReference type="Proteomes" id="UP000242188"/>
    </source>
</evidence>
<feature type="domain" description="C2" evidence="7">
    <location>
        <begin position="500"/>
        <end position="617"/>
    </location>
</feature>
<proteinExistence type="inferred from homology"/>
<dbReference type="PANTHER" id="PTHR10183">
    <property type="entry name" value="CALPAIN"/>
    <property type="match status" value="1"/>
</dbReference>
<dbReference type="Pfam" id="PF00648">
    <property type="entry name" value="Peptidase_C2"/>
    <property type="match status" value="1"/>
</dbReference>
<dbReference type="STRING" id="6573.A0A210PTM1"/>
<dbReference type="Pfam" id="PF01067">
    <property type="entry name" value="Calpain_III"/>
    <property type="match status" value="1"/>
</dbReference>
<dbReference type="FunFam" id="3.90.70.10:FF:000001">
    <property type="entry name" value="Calpain-1 catalytic subunit"/>
    <property type="match status" value="1"/>
</dbReference>
<protein>
    <submittedName>
        <fullName evidence="9">Calpain-5</fullName>
    </submittedName>
</protein>
<keyword evidence="3 6" id="KW-0378">Hydrolase</keyword>
<evidence type="ECO:0000259" key="7">
    <source>
        <dbReference type="PROSITE" id="PS50004"/>
    </source>
</evidence>
<dbReference type="SUPFAM" id="SSF54001">
    <property type="entry name" value="Cysteine proteinases"/>
    <property type="match status" value="1"/>
</dbReference>
<accession>A0A210PTM1</accession>
<gene>
    <name evidence="9" type="ORF">KP79_PYT20135</name>
</gene>
<feature type="active site" evidence="5 6">
    <location>
        <position position="257"/>
    </location>
</feature>
<feature type="active site" evidence="5 6">
    <location>
        <position position="291"/>
    </location>
</feature>
<keyword evidence="4 6" id="KW-0788">Thiol protease</keyword>
<dbReference type="Gene3D" id="2.60.120.380">
    <property type="match status" value="1"/>
</dbReference>
<dbReference type="FunFam" id="2.60.120.380:FF:000003">
    <property type="entry name" value="Calpain 5"/>
    <property type="match status" value="1"/>
</dbReference>
<dbReference type="InterPro" id="IPR022683">
    <property type="entry name" value="Calpain_III"/>
</dbReference>
<comment type="similarity">
    <text evidence="1">Belongs to the peptidase C2 family.</text>
</comment>
<keyword evidence="2 6" id="KW-0645">Protease</keyword>
<dbReference type="InterPro" id="IPR000008">
    <property type="entry name" value="C2_dom"/>
</dbReference>
<evidence type="ECO:0000256" key="1">
    <source>
        <dbReference type="ARBA" id="ARBA00007623"/>
    </source>
</evidence>
<dbReference type="PANTHER" id="PTHR10183:SF379">
    <property type="entry name" value="CALPAIN-5"/>
    <property type="match status" value="1"/>
</dbReference>
<dbReference type="InterPro" id="IPR022684">
    <property type="entry name" value="Calpain_cysteine_protease"/>
</dbReference>
<dbReference type="InterPro" id="IPR000169">
    <property type="entry name" value="Pept_cys_AS"/>
</dbReference>
<dbReference type="AlphaFoldDB" id="A0A210PTM1"/>
<dbReference type="SMART" id="SM00239">
    <property type="entry name" value="C2"/>
    <property type="match status" value="1"/>
</dbReference>
<keyword evidence="10" id="KW-1185">Reference proteome</keyword>
<dbReference type="InterPro" id="IPR038765">
    <property type="entry name" value="Papain-like_cys_pep_sf"/>
</dbReference>
<name>A0A210PTM1_MIZYE</name>
<dbReference type="PROSITE" id="PS50203">
    <property type="entry name" value="CALPAIN_CAT"/>
    <property type="match status" value="1"/>
</dbReference>
<dbReference type="PRINTS" id="PR00704">
    <property type="entry name" value="CALPAIN"/>
</dbReference>
<reference evidence="9 10" key="1">
    <citation type="journal article" date="2017" name="Nat. Ecol. Evol.">
        <title>Scallop genome provides insights into evolution of bilaterian karyotype and development.</title>
        <authorList>
            <person name="Wang S."/>
            <person name="Zhang J."/>
            <person name="Jiao W."/>
            <person name="Li J."/>
            <person name="Xun X."/>
            <person name="Sun Y."/>
            <person name="Guo X."/>
            <person name="Huan P."/>
            <person name="Dong B."/>
            <person name="Zhang L."/>
            <person name="Hu X."/>
            <person name="Sun X."/>
            <person name="Wang J."/>
            <person name="Zhao C."/>
            <person name="Wang Y."/>
            <person name="Wang D."/>
            <person name="Huang X."/>
            <person name="Wang R."/>
            <person name="Lv J."/>
            <person name="Li Y."/>
            <person name="Zhang Z."/>
            <person name="Liu B."/>
            <person name="Lu W."/>
            <person name="Hui Y."/>
            <person name="Liang J."/>
            <person name="Zhou Z."/>
            <person name="Hou R."/>
            <person name="Li X."/>
            <person name="Liu Y."/>
            <person name="Li H."/>
            <person name="Ning X."/>
            <person name="Lin Y."/>
            <person name="Zhao L."/>
            <person name="Xing Q."/>
            <person name="Dou J."/>
            <person name="Li Y."/>
            <person name="Mao J."/>
            <person name="Guo H."/>
            <person name="Dou H."/>
            <person name="Li T."/>
            <person name="Mu C."/>
            <person name="Jiang W."/>
            <person name="Fu Q."/>
            <person name="Fu X."/>
            <person name="Miao Y."/>
            <person name="Liu J."/>
            <person name="Yu Q."/>
            <person name="Li R."/>
            <person name="Liao H."/>
            <person name="Li X."/>
            <person name="Kong Y."/>
            <person name="Jiang Z."/>
            <person name="Chourrout D."/>
            <person name="Li R."/>
            <person name="Bao Z."/>
        </authorList>
    </citation>
    <scope>NUCLEOTIDE SEQUENCE [LARGE SCALE GENOMIC DNA]</scope>
    <source>
        <strain evidence="9 10">PY_sf001</strain>
    </source>
</reference>
<dbReference type="CDD" id="cd00044">
    <property type="entry name" value="CysPc"/>
    <property type="match status" value="1"/>
</dbReference>
<dbReference type="GO" id="GO:0006508">
    <property type="term" value="P:proteolysis"/>
    <property type="evidence" value="ECO:0007669"/>
    <property type="project" value="UniProtKB-KW"/>
</dbReference>
<dbReference type="InterPro" id="IPR036213">
    <property type="entry name" value="Calpain_III_sf"/>
</dbReference>
<dbReference type="SMART" id="SM00230">
    <property type="entry name" value="CysPc"/>
    <property type="match status" value="1"/>
</dbReference>
<dbReference type="OrthoDB" id="424753at2759"/>
<comment type="caution">
    <text evidence="9">The sequence shown here is derived from an EMBL/GenBank/DDBJ whole genome shotgun (WGS) entry which is preliminary data.</text>
</comment>
<dbReference type="EMBL" id="NEDP02005507">
    <property type="protein sequence ID" value="OWF39802.1"/>
    <property type="molecule type" value="Genomic_DNA"/>
</dbReference>
<dbReference type="SMART" id="SM00720">
    <property type="entry name" value="calpain_III"/>
    <property type="match status" value="1"/>
</dbReference>
<sequence length="643" mass="73626">MNILPCFGSMKKYKNQDYVKLKKESKAKGNLFIDLEFPPDDRSLFYSQGKLADVVWKRPKQITDNPKLFVEGASAGDVTQGRLGNCWFVAASSCLSANKDVWDRVIPDWQDQEWDDNDTDKYQGIFHFRFWRYGEWIDIVIDDMLPTINNELVFIHSQSKNEFWSALLEKAYAKLFGCYEALDGGELGEALEDFTGGVSEQVDLKGLDLANKPEERADLFERMKKQMDRKSLMAASIPAESSEEMEASTDIGLVKGHAYGITAVKNIHLEGSSGLFNFFRREKIPMVRLRNPWGEKEWKGAFSDGSAEWNKISKDDRQKIGLTFEDDGEFWMQMEDFCRYFVKAAICCVVNTSIFAFSKTWHEGLAHSKWVKPNRAGGCLNHKDTFLNNPQFTFEITDKEDEPMFQLTQKSTRGSGGSRNMTVGFSIIKVEENRRYRMHDMSQQEMVTSSAFRDSRAIFLRHKLTKGRYAIVACTFDPGNECDFLLRMYTSSANNFKPLIYEKPQKNWWHCCGGSIQLVTRVKVMRAEGLERQERTGADPYCVISCEGEKVTTKVVDDTTCPEWNSSAIFYRKTALKKPLKIQIWNSNVLRDTYMGKHVFTSVDECRDKISAVGLVQRGKQGDKVASGQLYVQITQTKKVMSL</sequence>
<feature type="domain" description="Calpain catalytic" evidence="8">
    <location>
        <begin position="31"/>
        <end position="350"/>
    </location>
</feature>
<organism evidence="9 10">
    <name type="scientific">Mizuhopecten yessoensis</name>
    <name type="common">Japanese scallop</name>
    <name type="synonym">Patinopecten yessoensis</name>
    <dbReference type="NCBI Taxonomy" id="6573"/>
    <lineage>
        <taxon>Eukaryota</taxon>
        <taxon>Metazoa</taxon>
        <taxon>Spiralia</taxon>
        <taxon>Lophotrochozoa</taxon>
        <taxon>Mollusca</taxon>
        <taxon>Bivalvia</taxon>
        <taxon>Autobranchia</taxon>
        <taxon>Pteriomorphia</taxon>
        <taxon>Pectinida</taxon>
        <taxon>Pectinoidea</taxon>
        <taxon>Pectinidae</taxon>
        <taxon>Mizuhopecten</taxon>
    </lineage>
</organism>
<dbReference type="Gene3D" id="3.90.70.10">
    <property type="entry name" value="Cysteine proteinases"/>
    <property type="match status" value="1"/>
</dbReference>
<evidence type="ECO:0000256" key="2">
    <source>
        <dbReference type="ARBA" id="ARBA00022670"/>
    </source>
</evidence>